<dbReference type="CDD" id="cd01335">
    <property type="entry name" value="Radical_SAM"/>
    <property type="match status" value="1"/>
</dbReference>
<reference evidence="2 3" key="1">
    <citation type="submission" date="2021-06" db="EMBL/GenBank/DDBJ databases">
        <authorList>
            <person name="Sun Q."/>
            <person name="Li D."/>
        </authorList>
    </citation>
    <scope>NUCLEOTIDE SEQUENCE [LARGE SCALE GENOMIC DNA]</scope>
    <source>
        <strain evidence="2 3">N19</strain>
    </source>
</reference>
<dbReference type="PANTHER" id="PTHR11228">
    <property type="entry name" value="RADICAL SAM DOMAIN PROTEIN"/>
    <property type="match status" value="1"/>
</dbReference>
<dbReference type="RefSeq" id="WP_216571754.1">
    <property type="nucleotide sequence ID" value="NZ_JAHLOQ010000045.1"/>
</dbReference>
<name>A0ABS6DZJ0_9FIRM</name>
<dbReference type="SMART" id="SM00729">
    <property type="entry name" value="Elp3"/>
    <property type="match status" value="1"/>
</dbReference>
<dbReference type="EMBL" id="JAHLOQ010000045">
    <property type="protein sequence ID" value="MBU5337256.1"/>
    <property type="molecule type" value="Genomic_DNA"/>
</dbReference>
<dbReference type="Pfam" id="PF04055">
    <property type="entry name" value="Radical_SAM"/>
    <property type="match status" value="1"/>
</dbReference>
<evidence type="ECO:0000259" key="1">
    <source>
        <dbReference type="PROSITE" id="PS51918"/>
    </source>
</evidence>
<proteinExistence type="predicted"/>
<feature type="domain" description="Radical SAM core" evidence="1">
    <location>
        <begin position="21"/>
        <end position="214"/>
    </location>
</feature>
<comment type="caution">
    <text evidence="2">The sequence shown here is derived from an EMBL/GenBank/DDBJ whole genome shotgun (WGS) entry which is preliminary data.</text>
</comment>
<dbReference type="SFLD" id="SFLDS00029">
    <property type="entry name" value="Radical_SAM"/>
    <property type="match status" value="1"/>
</dbReference>
<dbReference type="InterPro" id="IPR007197">
    <property type="entry name" value="rSAM"/>
</dbReference>
<dbReference type="Proteomes" id="UP001196301">
    <property type="component" value="Unassembled WGS sequence"/>
</dbReference>
<dbReference type="SFLD" id="SFLDG01067">
    <property type="entry name" value="SPASM/twitch_domain_containing"/>
    <property type="match status" value="1"/>
</dbReference>
<evidence type="ECO:0000313" key="2">
    <source>
        <dbReference type="EMBL" id="MBU5337256.1"/>
    </source>
</evidence>
<evidence type="ECO:0000313" key="3">
    <source>
        <dbReference type="Proteomes" id="UP001196301"/>
    </source>
</evidence>
<protein>
    <submittedName>
        <fullName evidence="2">Radical SAM protein</fullName>
    </submittedName>
</protein>
<organism evidence="2 3">
    <name type="scientific">Intestinibacter bartlettii</name>
    <dbReference type="NCBI Taxonomy" id="261299"/>
    <lineage>
        <taxon>Bacteria</taxon>
        <taxon>Bacillati</taxon>
        <taxon>Bacillota</taxon>
        <taxon>Clostridia</taxon>
        <taxon>Peptostreptococcales</taxon>
        <taxon>Peptostreptococcaceae</taxon>
        <taxon>Intestinibacter</taxon>
    </lineage>
</organism>
<sequence>MKQEYKEGAFTKFLTQKASKLRVPLSSAFELTPLCNMKCKMCYVTLNKQECDEIGRHRTVEEWLDIAQQAKDRGTLYLLLTGGEPFVYKDFKKLYLELFKMGFIISINSNATLIDEETVKWLKEYPPQRINITLYGSSNKVYGNLCNNPKGFDQVTKAINLLKEANINIKLNYTLTPYNSDDLEFAYKFAEENDLILQASTYMFPPVRKDKWFC</sequence>
<dbReference type="PANTHER" id="PTHR11228:SF7">
    <property type="entry name" value="PQQA PEPTIDE CYCLASE"/>
    <property type="match status" value="1"/>
</dbReference>
<keyword evidence="3" id="KW-1185">Reference proteome</keyword>
<gene>
    <name evidence="2" type="ORF">KQI20_12460</name>
</gene>
<dbReference type="InterPro" id="IPR050377">
    <property type="entry name" value="Radical_SAM_PqqE_MftC-like"/>
</dbReference>
<dbReference type="InterPro" id="IPR006638">
    <property type="entry name" value="Elp3/MiaA/NifB-like_rSAM"/>
</dbReference>
<accession>A0ABS6DZJ0</accession>
<dbReference type="PROSITE" id="PS51918">
    <property type="entry name" value="RADICAL_SAM"/>
    <property type="match status" value="1"/>
</dbReference>